<dbReference type="GO" id="GO:0016740">
    <property type="term" value="F:transferase activity"/>
    <property type="evidence" value="ECO:0007669"/>
    <property type="project" value="UniProtKB-KW"/>
</dbReference>
<dbReference type="PROSITE" id="PS50404">
    <property type="entry name" value="GST_NTER"/>
    <property type="match status" value="1"/>
</dbReference>
<dbReference type="Gene3D" id="3.40.30.10">
    <property type="entry name" value="Glutaredoxin"/>
    <property type="match status" value="1"/>
</dbReference>
<dbReference type="CDD" id="cd03048">
    <property type="entry name" value="GST_N_Ure2p_like"/>
    <property type="match status" value="1"/>
</dbReference>
<dbReference type="PROSITE" id="PS50405">
    <property type="entry name" value="GST_CTER"/>
    <property type="match status" value="1"/>
</dbReference>
<dbReference type="SFLD" id="SFLDS00019">
    <property type="entry name" value="Glutathione_Transferase_(cytos"/>
    <property type="match status" value="1"/>
</dbReference>
<dbReference type="InterPro" id="IPR004046">
    <property type="entry name" value="GST_C"/>
</dbReference>
<proteinExistence type="inferred from homology"/>
<keyword evidence="4" id="KW-0808">Transferase</keyword>
<evidence type="ECO:0000256" key="1">
    <source>
        <dbReference type="RuleBase" id="RU003494"/>
    </source>
</evidence>
<reference evidence="4 5" key="1">
    <citation type="journal article" date="2002" name="Int. J. Syst. Evol. Microbiol.">
        <title>Sphingopyxis witflariensis sp. nov., isolated from activated sludge.</title>
        <authorList>
            <person name="Kampfer P."/>
            <person name="Witzenberger R."/>
            <person name="Denner E.B."/>
            <person name="Busse H.J."/>
            <person name="Neef A."/>
        </authorList>
    </citation>
    <scope>NUCLEOTIDE SEQUENCE [LARGE SCALE GENOMIC DNA]</scope>
    <source>
        <strain evidence="4 5">DSM 14551</strain>
    </source>
</reference>
<dbReference type="InterPro" id="IPR040079">
    <property type="entry name" value="Glutathione_S-Trfase"/>
</dbReference>
<gene>
    <name evidence="4" type="ORF">CDQ91_08400</name>
</gene>
<sequence>MPDLSSFPITQRWPALHPDRLQLYAAPTPNGVKVSIMLEETGLAYEPHLVDISNNESKDPAFLSLNPNGRIPAIIDPSGPDGEPIAVWESGAILLYLADKTGQLISTAPAQRYETLAWVFFQVAGVGPTFGQLGFFLRFAGKDYEDKRPRQRFIDESKRLLGVLDRQLEGRDWLVDDYSIADIATLGWVNALVEVYAAGDILGLGDYANIQAWLGRGLARPAVQRGLHIPARPA</sequence>
<dbReference type="InterPro" id="IPR004045">
    <property type="entry name" value="Glutathione_S-Trfase_N"/>
</dbReference>
<comment type="caution">
    <text evidence="4">The sequence shown here is derived from an EMBL/GenBank/DDBJ whole genome shotgun (WGS) entry which is preliminary data.</text>
</comment>
<dbReference type="SUPFAM" id="SSF52833">
    <property type="entry name" value="Thioredoxin-like"/>
    <property type="match status" value="1"/>
</dbReference>
<dbReference type="SFLD" id="SFLDG00358">
    <property type="entry name" value="Main_(cytGST)"/>
    <property type="match status" value="1"/>
</dbReference>
<dbReference type="SFLD" id="SFLDG01151">
    <property type="entry name" value="Main.2:_Nu-like"/>
    <property type="match status" value="1"/>
</dbReference>
<dbReference type="SUPFAM" id="SSF47616">
    <property type="entry name" value="GST C-terminal domain-like"/>
    <property type="match status" value="1"/>
</dbReference>
<comment type="similarity">
    <text evidence="1">Belongs to the GST superfamily.</text>
</comment>
<evidence type="ECO:0000259" key="3">
    <source>
        <dbReference type="PROSITE" id="PS50405"/>
    </source>
</evidence>
<dbReference type="Pfam" id="PF02798">
    <property type="entry name" value="GST_N"/>
    <property type="match status" value="1"/>
</dbReference>
<dbReference type="InterPro" id="IPR036249">
    <property type="entry name" value="Thioredoxin-like_sf"/>
</dbReference>
<dbReference type="InterPro" id="IPR010987">
    <property type="entry name" value="Glutathione-S-Trfase_C-like"/>
</dbReference>
<feature type="domain" description="GST C-terminal" evidence="3">
    <location>
        <begin position="108"/>
        <end position="234"/>
    </location>
</feature>
<dbReference type="PANTHER" id="PTHR44051:SF19">
    <property type="entry name" value="DISULFIDE-BOND OXIDOREDUCTASE YFCG"/>
    <property type="match status" value="1"/>
</dbReference>
<keyword evidence="5" id="KW-1185">Reference proteome</keyword>
<dbReference type="CDD" id="cd03178">
    <property type="entry name" value="GST_C_Ure2p_like"/>
    <property type="match status" value="1"/>
</dbReference>
<protein>
    <submittedName>
        <fullName evidence="4">Glutathione S-transferase</fullName>
    </submittedName>
</protein>
<dbReference type="Proteomes" id="UP000197097">
    <property type="component" value="Unassembled WGS sequence"/>
</dbReference>
<dbReference type="PANTHER" id="PTHR44051">
    <property type="entry name" value="GLUTATHIONE S-TRANSFERASE-RELATED"/>
    <property type="match status" value="1"/>
</dbReference>
<evidence type="ECO:0000259" key="2">
    <source>
        <dbReference type="PROSITE" id="PS50404"/>
    </source>
</evidence>
<dbReference type="OrthoDB" id="9803562at2"/>
<accession>A0A246JZN7</accession>
<name>A0A246JZN7_9SPHN</name>
<dbReference type="Gene3D" id="1.20.1050.10">
    <property type="match status" value="1"/>
</dbReference>
<dbReference type="RefSeq" id="WP_088472253.1">
    <property type="nucleotide sequence ID" value="NZ_NISJ01000003.1"/>
</dbReference>
<evidence type="ECO:0000313" key="5">
    <source>
        <dbReference type="Proteomes" id="UP000197097"/>
    </source>
</evidence>
<dbReference type="AlphaFoldDB" id="A0A246JZN7"/>
<organism evidence="4 5">
    <name type="scientific">Sphingopyxis witflariensis</name>
    <dbReference type="NCBI Taxonomy" id="173675"/>
    <lineage>
        <taxon>Bacteria</taxon>
        <taxon>Pseudomonadati</taxon>
        <taxon>Pseudomonadota</taxon>
        <taxon>Alphaproteobacteria</taxon>
        <taxon>Sphingomonadales</taxon>
        <taxon>Sphingomonadaceae</taxon>
        <taxon>Sphingopyxis</taxon>
    </lineage>
</organism>
<evidence type="ECO:0000313" key="4">
    <source>
        <dbReference type="EMBL" id="OWQ98483.1"/>
    </source>
</evidence>
<dbReference type="EMBL" id="NISJ01000003">
    <property type="protein sequence ID" value="OWQ98483.1"/>
    <property type="molecule type" value="Genomic_DNA"/>
</dbReference>
<feature type="domain" description="GST N-terminal" evidence="2">
    <location>
        <begin position="18"/>
        <end position="105"/>
    </location>
</feature>
<dbReference type="Pfam" id="PF00043">
    <property type="entry name" value="GST_C"/>
    <property type="match status" value="1"/>
</dbReference>
<dbReference type="InterPro" id="IPR036282">
    <property type="entry name" value="Glutathione-S-Trfase_C_sf"/>
</dbReference>